<feature type="domain" description="Methyl-accepting transducer" evidence="9">
    <location>
        <begin position="308"/>
        <end position="579"/>
    </location>
</feature>
<dbReference type="InterPro" id="IPR029151">
    <property type="entry name" value="Sensor-like_sf"/>
</dbReference>
<proteinExistence type="inferred from homology"/>
<keyword evidence="8" id="KW-1133">Transmembrane helix</keyword>
<sequence length="597" mass="65596">MFGKHSLKGKMILFMVLIVTIPLLLTGYLSYQKSEALEYAVIHKGDLENLNKDFHSIFESYEEKLSSLASEEEMDVSSYSFDNKSNASITNMPDQNDPVKTAFYEEYLQDKAANDEYTLNLYLGTDEGAFYLSNIPPKEVNLNQYDPRSTDWYKKALEAKGEVIWTDPYIDTGTGKSTITLAKTLTQNGEIQGVVGLDFDMHQLALILRKDVLINTLIITAVSLILAIIVIYFYFTRISKDLSAVQEGMSQVAKGDLTTEDLPTKRKDEIGQLTTSFNHMVTNVRNLISSVVATSQQVAASSEQLHANAEETSTAAEQIAGSIQHVSSGADDQLDKIDGAAQHMKRLSKDSSALADRTSRITHTTEQTSQESEQGQEIITKAIRQMERINQNTNETTVMMNTLNEKSVEIGSIVSLITNIAEQTNLLALNAAIEAARAGEHGKGFAVVADEVRKLAEQSNQSTKQIQSLIQDIQNKTHDTLSSLHEGEEALHEGTSLVNRAGDVFTNISTAFHHLASDMNEMSTSIVDMNKNTDSLSETMDTVTAITSQTSGFTQEVASAAEEQNASMEEVSAATRALATSAYELQELASAFQTKVD</sequence>
<evidence type="ECO:0000259" key="9">
    <source>
        <dbReference type="PROSITE" id="PS50111"/>
    </source>
</evidence>
<accession>A0ABY8UX44</accession>
<dbReference type="Pfam" id="PF00672">
    <property type="entry name" value="HAMP"/>
    <property type="match status" value="1"/>
</dbReference>
<evidence type="ECO:0000256" key="1">
    <source>
        <dbReference type="ARBA" id="ARBA00004236"/>
    </source>
</evidence>
<dbReference type="InterPro" id="IPR004089">
    <property type="entry name" value="MCPsignal_dom"/>
</dbReference>
<dbReference type="SUPFAM" id="SSF58104">
    <property type="entry name" value="Methyl-accepting chemotaxis protein (MCP) signaling domain"/>
    <property type="match status" value="1"/>
</dbReference>
<evidence type="ECO:0000256" key="4">
    <source>
        <dbReference type="ARBA" id="ARBA00023224"/>
    </source>
</evidence>
<evidence type="ECO:0000256" key="7">
    <source>
        <dbReference type="SAM" id="MobiDB-lite"/>
    </source>
</evidence>
<keyword evidence="2" id="KW-1003">Cell membrane</keyword>
<evidence type="ECO:0000313" key="12">
    <source>
        <dbReference type="Proteomes" id="UP001236652"/>
    </source>
</evidence>
<dbReference type="RefSeq" id="WP_231419492.1">
    <property type="nucleotide sequence ID" value="NZ_CP126446.1"/>
</dbReference>
<reference evidence="11 12" key="1">
    <citation type="submission" date="2023-05" db="EMBL/GenBank/DDBJ databases">
        <title>Comparative genomics reveals the evidence of polycyclic aromatic hydrocarbons degradation in moderately halophilic genus Pontibacillus.</title>
        <authorList>
            <person name="Yang H."/>
            <person name="Qian Z."/>
        </authorList>
    </citation>
    <scope>NUCLEOTIDE SEQUENCE [LARGE SCALE GENOMIC DNA]</scope>
    <source>
        <strain evidence="12">HN14</strain>
    </source>
</reference>
<dbReference type="EMBL" id="CP126446">
    <property type="protein sequence ID" value="WIF98059.1"/>
    <property type="molecule type" value="Genomic_DNA"/>
</dbReference>
<feature type="transmembrane region" description="Helical" evidence="8">
    <location>
        <begin position="212"/>
        <end position="235"/>
    </location>
</feature>
<dbReference type="CDD" id="cd06225">
    <property type="entry name" value="HAMP"/>
    <property type="match status" value="1"/>
</dbReference>
<dbReference type="Gene3D" id="6.10.340.10">
    <property type="match status" value="1"/>
</dbReference>
<name>A0ABY8UX44_9BACI</name>
<dbReference type="Gene3D" id="1.10.287.950">
    <property type="entry name" value="Methyl-accepting chemotaxis protein"/>
    <property type="match status" value="1"/>
</dbReference>
<dbReference type="SMART" id="SM00304">
    <property type="entry name" value="HAMP"/>
    <property type="match status" value="1"/>
</dbReference>
<protein>
    <submittedName>
        <fullName evidence="11">Methyl-accepting chemotaxis protein</fullName>
    </submittedName>
</protein>
<feature type="domain" description="HAMP" evidence="10">
    <location>
        <begin position="236"/>
        <end position="289"/>
    </location>
</feature>
<organism evidence="11 12">
    <name type="scientific">Pontibacillus chungwhensis</name>
    <dbReference type="NCBI Taxonomy" id="265426"/>
    <lineage>
        <taxon>Bacteria</taxon>
        <taxon>Bacillati</taxon>
        <taxon>Bacillota</taxon>
        <taxon>Bacilli</taxon>
        <taxon>Bacillales</taxon>
        <taxon>Bacillaceae</taxon>
        <taxon>Pontibacillus</taxon>
    </lineage>
</organism>
<comment type="subcellular location">
    <subcellularLocation>
        <location evidence="1">Cell membrane</location>
    </subcellularLocation>
</comment>
<evidence type="ECO:0000256" key="2">
    <source>
        <dbReference type="ARBA" id="ARBA00022475"/>
    </source>
</evidence>
<dbReference type="PROSITE" id="PS50111">
    <property type="entry name" value="CHEMOTAXIS_TRANSDUC_2"/>
    <property type="match status" value="1"/>
</dbReference>
<evidence type="ECO:0000313" key="11">
    <source>
        <dbReference type="EMBL" id="WIF98059.1"/>
    </source>
</evidence>
<dbReference type="Pfam" id="PF22673">
    <property type="entry name" value="MCP-like_PDC_1"/>
    <property type="match status" value="1"/>
</dbReference>
<keyword evidence="8" id="KW-0812">Transmembrane</keyword>
<keyword evidence="12" id="KW-1185">Reference proteome</keyword>
<dbReference type="Gene3D" id="3.30.450.20">
    <property type="entry name" value="PAS domain"/>
    <property type="match status" value="1"/>
</dbReference>
<dbReference type="SUPFAM" id="SSF103190">
    <property type="entry name" value="Sensory domain-like"/>
    <property type="match status" value="1"/>
</dbReference>
<dbReference type="PANTHER" id="PTHR32089">
    <property type="entry name" value="METHYL-ACCEPTING CHEMOTAXIS PROTEIN MCPB"/>
    <property type="match status" value="1"/>
</dbReference>
<evidence type="ECO:0000259" key="10">
    <source>
        <dbReference type="PROSITE" id="PS50885"/>
    </source>
</evidence>
<dbReference type="PROSITE" id="PS50885">
    <property type="entry name" value="HAMP"/>
    <property type="match status" value="1"/>
</dbReference>
<evidence type="ECO:0000256" key="8">
    <source>
        <dbReference type="SAM" id="Phobius"/>
    </source>
</evidence>
<evidence type="ECO:0000256" key="6">
    <source>
        <dbReference type="PROSITE-ProRule" id="PRU00284"/>
    </source>
</evidence>
<feature type="compositionally biased region" description="Low complexity" evidence="7">
    <location>
        <begin position="364"/>
        <end position="374"/>
    </location>
</feature>
<dbReference type="CDD" id="cd11386">
    <property type="entry name" value="MCP_signal"/>
    <property type="match status" value="1"/>
</dbReference>
<keyword evidence="3 8" id="KW-0472">Membrane</keyword>
<gene>
    <name evidence="11" type="ORF">QNI29_20420</name>
</gene>
<feature type="region of interest" description="Disordered" evidence="7">
    <location>
        <begin position="346"/>
        <end position="374"/>
    </location>
</feature>
<dbReference type="InterPro" id="IPR003660">
    <property type="entry name" value="HAMP_dom"/>
</dbReference>
<feature type="transmembrane region" description="Helical" evidence="8">
    <location>
        <begin position="12"/>
        <end position="31"/>
    </location>
</feature>
<dbReference type="PANTHER" id="PTHR32089:SF112">
    <property type="entry name" value="LYSOZYME-LIKE PROTEIN-RELATED"/>
    <property type="match status" value="1"/>
</dbReference>
<dbReference type="CDD" id="cd12913">
    <property type="entry name" value="PDC1_MCP_like"/>
    <property type="match status" value="1"/>
</dbReference>
<dbReference type="Pfam" id="PF00015">
    <property type="entry name" value="MCPsignal"/>
    <property type="match status" value="1"/>
</dbReference>
<dbReference type="SMART" id="SM00283">
    <property type="entry name" value="MA"/>
    <property type="match status" value="1"/>
</dbReference>
<evidence type="ECO:0000256" key="5">
    <source>
        <dbReference type="ARBA" id="ARBA00029447"/>
    </source>
</evidence>
<evidence type="ECO:0000256" key="3">
    <source>
        <dbReference type="ARBA" id="ARBA00023136"/>
    </source>
</evidence>
<dbReference type="Proteomes" id="UP001236652">
    <property type="component" value="Chromosome"/>
</dbReference>
<keyword evidence="4 6" id="KW-0807">Transducer</keyword>
<comment type="similarity">
    <text evidence="5">Belongs to the methyl-accepting chemotaxis (MCP) protein family.</text>
</comment>